<sequence length="102" mass="11925">MMTHCTVVQMVPFLRENISVAMDLTKSTHCVFQIYLLLLWGYIKDIFYATPVHNACDLHHRITETINSITLVMLLNTWDKIEYRLDILRTTNGTNIKVRGQK</sequence>
<proteinExistence type="predicted"/>
<dbReference type="AlphaFoldDB" id="A0AAV4SRU3"/>
<protein>
    <submittedName>
        <fullName evidence="1">Uncharacterized protein</fullName>
    </submittedName>
</protein>
<name>A0AAV4SRU3_CAEEX</name>
<evidence type="ECO:0000313" key="1">
    <source>
        <dbReference type="EMBL" id="GIY36664.1"/>
    </source>
</evidence>
<organism evidence="1 2">
    <name type="scientific">Caerostris extrusa</name>
    <name type="common">Bark spider</name>
    <name type="synonym">Caerostris bankana</name>
    <dbReference type="NCBI Taxonomy" id="172846"/>
    <lineage>
        <taxon>Eukaryota</taxon>
        <taxon>Metazoa</taxon>
        <taxon>Ecdysozoa</taxon>
        <taxon>Arthropoda</taxon>
        <taxon>Chelicerata</taxon>
        <taxon>Arachnida</taxon>
        <taxon>Araneae</taxon>
        <taxon>Araneomorphae</taxon>
        <taxon>Entelegynae</taxon>
        <taxon>Araneoidea</taxon>
        <taxon>Araneidae</taxon>
        <taxon>Caerostris</taxon>
    </lineage>
</organism>
<comment type="caution">
    <text evidence="1">The sequence shown here is derived from an EMBL/GenBank/DDBJ whole genome shotgun (WGS) entry which is preliminary data.</text>
</comment>
<accession>A0AAV4SRU3</accession>
<dbReference type="Proteomes" id="UP001054945">
    <property type="component" value="Unassembled WGS sequence"/>
</dbReference>
<dbReference type="EMBL" id="BPLR01010073">
    <property type="protein sequence ID" value="GIY36664.1"/>
    <property type="molecule type" value="Genomic_DNA"/>
</dbReference>
<evidence type="ECO:0000313" key="2">
    <source>
        <dbReference type="Proteomes" id="UP001054945"/>
    </source>
</evidence>
<gene>
    <name evidence="1" type="ORF">CEXT_198431</name>
</gene>
<reference evidence="1 2" key="1">
    <citation type="submission" date="2021-06" db="EMBL/GenBank/DDBJ databases">
        <title>Caerostris extrusa draft genome.</title>
        <authorList>
            <person name="Kono N."/>
            <person name="Arakawa K."/>
        </authorList>
    </citation>
    <scope>NUCLEOTIDE SEQUENCE [LARGE SCALE GENOMIC DNA]</scope>
</reference>
<keyword evidence="2" id="KW-1185">Reference proteome</keyword>